<accession>A0A0L0GDB7</accession>
<dbReference type="RefSeq" id="XP_014160783.1">
    <property type="nucleotide sequence ID" value="XM_014305308.1"/>
</dbReference>
<protein>
    <submittedName>
        <fullName evidence="1">Uncharacterized protein</fullName>
    </submittedName>
</protein>
<gene>
    <name evidence="1" type="ORF">SARC_00976</name>
</gene>
<reference evidence="1 2" key="1">
    <citation type="submission" date="2011-02" db="EMBL/GenBank/DDBJ databases">
        <title>The Genome Sequence of Sphaeroforma arctica JP610.</title>
        <authorList>
            <consortium name="The Broad Institute Genome Sequencing Platform"/>
            <person name="Russ C."/>
            <person name="Cuomo C."/>
            <person name="Young S.K."/>
            <person name="Zeng Q."/>
            <person name="Gargeya S."/>
            <person name="Alvarado L."/>
            <person name="Berlin A."/>
            <person name="Chapman S.B."/>
            <person name="Chen Z."/>
            <person name="Freedman E."/>
            <person name="Gellesch M."/>
            <person name="Goldberg J."/>
            <person name="Griggs A."/>
            <person name="Gujja S."/>
            <person name="Heilman E."/>
            <person name="Heiman D."/>
            <person name="Howarth C."/>
            <person name="Mehta T."/>
            <person name="Neiman D."/>
            <person name="Pearson M."/>
            <person name="Roberts A."/>
            <person name="Saif S."/>
            <person name="Shea T."/>
            <person name="Shenoy N."/>
            <person name="Sisk P."/>
            <person name="Stolte C."/>
            <person name="Sykes S."/>
            <person name="White J."/>
            <person name="Yandava C."/>
            <person name="Burger G."/>
            <person name="Gray M.W."/>
            <person name="Holland P.W.H."/>
            <person name="King N."/>
            <person name="Lang F.B.F."/>
            <person name="Roger A.J."/>
            <person name="Ruiz-Trillo I."/>
            <person name="Haas B."/>
            <person name="Nusbaum C."/>
            <person name="Birren B."/>
        </authorList>
    </citation>
    <scope>NUCLEOTIDE SEQUENCE [LARGE SCALE GENOMIC DNA]</scope>
    <source>
        <strain evidence="1 2">JP610</strain>
    </source>
</reference>
<dbReference type="AlphaFoldDB" id="A0A0L0GDB7"/>
<dbReference type="EMBL" id="KQ241631">
    <property type="protein sequence ID" value="KNC86881.1"/>
    <property type="molecule type" value="Genomic_DNA"/>
</dbReference>
<keyword evidence="2" id="KW-1185">Reference proteome</keyword>
<dbReference type="Proteomes" id="UP000054560">
    <property type="component" value="Unassembled WGS sequence"/>
</dbReference>
<evidence type="ECO:0000313" key="2">
    <source>
        <dbReference type="Proteomes" id="UP000054560"/>
    </source>
</evidence>
<organism evidence="1 2">
    <name type="scientific">Sphaeroforma arctica JP610</name>
    <dbReference type="NCBI Taxonomy" id="667725"/>
    <lineage>
        <taxon>Eukaryota</taxon>
        <taxon>Ichthyosporea</taxon>
        <taxon>Ichthyophonida</taxon>
        <taxon>Sphaeroforma</taxon>
    </lineage>
</organism>
<proteinExistence type="predicted"/>
<name>A0A0L0GDB7_9EUKA</name>
<evidence type="ECO:0000313" key="1">
    <source>
        <dbReference type="EMBL" id="KNC86881.1"/>
    </source>
</evidence>
<sequence length="78" mass="8398">MMSYAEVRTATAQVGVMRFCIRYTSGAATNNAIGFPLIGQCKASDARYEIVVLVDTRACGMSAQFNPDIIPESDSVIC</sequence>
<dbReference type="GeneID" id="25901480"/>